<evidence type="ECO:0000256" key="1">
    <source>
        <dbReference type="ARBA" id="ARBA00004141"/>
    </source>
</evidence>
<evidence type="ECO:0000256" key="8">
    <source>
        <dbReference type="ARBA" id="ARBA00023136"/>
    </source>
</evidence>
<keyword evidence="8" id="KW-0472">Membrane</keyword>
<organism evidence="12 13">
    <name type="scientific">Oikopleura dioica</name>
    <name type="common">Tunicate</name>
    <dbReference type="NCBI Taxonomy" id="34765"/>
    <lineage>
        <taxon>Eukaryota</taxon>
        <taxon>Metazoa</taxon>
        <taxon>Chordata</taxon>
        <taxon>Tunicata</taxon>
        <taxon>Appendicularia</taxon>
        <taxon>Copelata</taxon>
        <taxon>Oikopleuridae</taxon>
        <taxon>Oikopleura</taxon>
    </lineage>
</organism>
<keyword evidence="2 11" id="KW-0813">Transport</keyword>
<dbReference type="Proteomes" id="UP001158576">
    <property type="component" value="Chromosome 1"/>
</dbReference>
<keyword evidence="4 11" id="KW-0812">Transmembrane</keyword>
<keyword evidence="13" id="KW-1185">Reference proteome</keyword>
<keyword evidence="7 11" id="KW-0406">Ion transport</keyword>
<name>A0ABN7SMR1_OIKDI</name>
<keyword evidence="3 11" id="KW-0894">Sodium channel</keyword>
<dbReference type="PRINTS" id="PR01078">
    <property type="entry name" value="AMINACHANNEL"/>
</dbReference>
<keyword evidence="5" id="KW-1133">Transmembrane helix</keyword>
<sequence length="401" mass="46152">MTLIEALYGRADSRLSLNPDLLQHLRNISMTKFLEDTHPLMHINYSSFSFGTEEISVKEWKVIKTKIGLCLQFDIREVITSQNRTFGLSDVFSLGVMVITNESDATYGWFGYMRGINVYYNYKDDLVEEDENSLSLSHQLSPTVFFQLHRNSFLAHPYGSCTKRQNLQHHGEEEDSTAGHVVKRGYCMSRAFFQWIYDFCDCFPVHMTDLEFKIKMKNGSEVHSELLRVCDMHDAVFCVSKVIDSNGPDLDQDCEKPCDSFHFRQTHINYRVPPLVGVFDRTKLQMTTAVFKTASNTIKITEQTPAYKRNQLVSDIGGTCGLFLGLSVLKVVMVTKDFLTKKLNVYAYRAIKMLKIKHAEIQKRRAARSNIREIATSPYRSPNTEISYADSKFFDSYIKDN</sequence>
<dbReference type="EMBL" id="OU015566">
    <property type="protein sequence ID" value="CAG5104341.1"/>
    <property type="molecule type" value="Genomic_DNA"/>
</dbReference>
<dbReference type="Gene3D" id="1.10.287.770">
    <property type="entry name" value="YojJ-like"/>
    <property type="match status" value="1"/>
</dbReference>
<evidence type="ECO:0000256" key="3">
    <source>
        <dbReference type="ARBA" id="ARBA00022461"/>
    </source>
</evidence>
<keyword evidence="10 11" id="KW-0407">Ion channel</keyword>
<evidence type="ECO:0000256" key="9">
    <source>
        <dbReference type="ARBA" id="ARBA00023201"/>
    </source>
</evidence>
<evidence type="ECO:0000256" key="2">
    <source>
        <dbReference type="ARBA" id="ARBA00022448"/>
    </source>
</evidence>
<evidence type="ECO:0000256" key="7">
    <source>
        <dbReference type="ARBA" id="ARBA00023065"/>
    </source>
</evidence>
<dbReference type="Pfam" id="PF00858">
    <property type="entry name" value="ASC"/>
    <property type="match status" value="1"/>
</dbReference>
<keyword evidence="9 11" id="KW-0739">Sodium transport</keyword>
<comment type="subcellular location">
    <subcellularLocation>
        <location evidence="1">Membrane</location>
        <topology evidence="1">Multi-pass membrane protein</topology>
    </subcellularLocation>
</comment>
<comment type="similarity">
    <text evidence="11">Belongs to the amiloride-sensitive sodium channel (TC 1.A.6) family.</text>
</comment>
<gene>
    <name evidence="12" type="ORF">OKIOD_LOCUS9971</name>
</gene>
<evidence type="ECO:0000256" key="5">
    <source>
        <dbReference type="ARBA" id="ARBA00022989"/>
    </source>
</evidence>
<evidence type="ECO:0000256" key="11">
    <source>
        <dbReference type="RuleBase" id="RU000679"/>
    </source>
</evidence>
<reference evidence="12 13" key="1">
    <citation type="submission" date="2021-04" db="EMBL/GenBank/DDBJ databases">
        <authorList>
            <person name="Bliznina A."/>
        </authorList>
    </citation>
    <scope>NUCLEOTIDE SEQUENCE [LARGE SCALE GENOMIC DNA]</scope>
</reference>
<evidence type="ECO:0000256" key="10">
    <source>
        <dbReference type="ARBA" id="ARBA00023303"/>
    </source>
</evidence>
<accession>A0ABN7SMR1</accession>
<dbReference type="PANTHER" id="PTHR11690">
    <property type="entry name" value="AMILORIDE-SENSITIVE SODIUM CHANNEL-RELATED"/>
    <property type="match status" value="1"/>
</dbReference>
<evidence type="ECO:0000313" key="13">
    <source>
        <dbReference type="Proteomes" id="UP001158576"/>
    </source>
</evidence>
<evidence type="ECO:0000256" key="4">
    <source>
        <dbReference type="ARBA" id="ARBA00022692"/>
    </source>
</evidence>
<keyword evidence="6" id="KW-0915">Sodium</keyword>
<proteinExistence type="inferred from homology"/>
<evidence type="ECO:0000256" key="6">
    <source>
        <dbReference type="ARBA" id="ARBA00023053"/>
    </source>
</evidence>
<dbReference type="PANTHER" id="PTHR11690:SF227">
    <property type="entry name" value="AMILORIDE-SENSITIVE SODIUM CHANNEL"/>
    <property type="match status" value="1"/>
</dbReference>
<protein>
    <submittedName>
        <fullName evidence="12">Oidioi.mRNA.OKI2018_I69.chr1.g1206.t1.cds</fullName>
    </submittedName>
</protein>
<evidence type="ECO:0000313" key="12">
    <source>
        <dbReference type="EMBL" id="CAG5104341.1"/>
    </source>
</evidence>
<dbReference type="InterPro" id="IPR001873">
    <property type="entry name" value="ENaC"/>
</dbReference>